<keyword evidence="1" id="KW-0966">Cell projection</keyword>
<keyword evidence="1" id="KW-0808">Transferase</keyword>
<sequence length="421" mass="46982">MRPETQKIQPLYGSAFHCIGTECEDSCCHGMSVLVDKKTYEGYQAFPEEKLGALVKQYVSILPVGATESLYAKIQPDASGRCPFLSAERLCGVQKEYGSELLSATCSTYPRALSSVEDELEVSLYLSCPQAARQLLLDADSTRAVGDASSGHFRMDQFSRLTSGDGPIHKPTRFFWEVRDLVVAMIQDRGRPLWQRVFLLGMLSKRLNELVSAQEDDAMPEILSSYWEIVKSGALRDKLEKVPAQPAVQLDVVLRLIDQRIRAGSCGQRFLECFDEFLQGIGYSAGSTSASDALHYVEAERKYCAPFFATHPHVLENYLLNYVYRTLFPFGREASAHITPQGIFDEYMLMVTQYALVYGLLVGMAGHAREAFGEEHVVRLVQSFSKTVEHSPSYLKEINQLIASRGLGDPEGIATLLRFPV</sequence>
<reference evidence="1" key="1">
    <citation type="submission" date="2023-08" db="EMBL/GenBank/DDBJ databases">
        <authorList>
            <person name="Messyasz A."/>
            <person name="Mannisto M.K."/>
            <person name="Kerkhof L.J."/>
            <person name="Haggblom M."/>
        </authorList>
    </citation>
    <scope>NUCLEOTIDE SEQUENCE</scope>
    <source>
        <strain evidence="1">X5P6</strain>
    </source>
</reference>
<dbReference type="GO" id="GO:0008168">
    <property type="term" value="F:methyltransferase activity"/>
    <property type="evidence" value="ECO:0007669"/>
    <property type="project" value="UniProtKB-KW"/>
</dbReference>
<dbReference type="EMBL" id="CP132942">
    <property type="protein sequence ID" value="XCB34376.1"/>
    <property type="molecule type" value="Genomic_DNA"/>
</dbReference>
<dbReference type="AlphaFoldDB" id="A0AAU7ZTT1"/>
<dbReference type="KEGG" id="tpsc:RBB77_05635"/>
<name>A0AAU7ZTT1_9BACT</name>
<reference evidence="1" key="2">
    <citation type="journal article" date="2024" name="Environ. Microbiol.">
        <title>Genome analysis and description of Tunturibacter gen. nov. expands the diversity of Terriglobia in tundra soils.</title>
        <authorList>
            <person name="Messyasz A."/>
            <person name="Mannisto M.K."/>
            <person name="Kerkhof L.J."/>
            <person name="Haggblom M.M."/>
        </authorList>
    </citation>
    <scope>NUCLEOTIDE SEQUENCE</scope>
    <source>
        <strain evidence="1">X5P6</strain>
    </source>
</reference>
<dbReference type="GO" id="GO:0032259">
    <property type="term" value="P:methylation"/>
    <property type="evidence" value="ECO:0007669"/>
    <property type="project" value="UniProtKB-KW"/>
</dbReference>
<dbReference type="EC" id="2.1.1.-" evidence="1"/>
<organism evidence="1">
    <name type="scientific">Tunturiibacter psychrotolerans</name>
    <dbReference type="NCBI Taxonomy" id="3069686"/>
    <lineage>
        <taxon>Bacteria</taxon>
        <taxon>Pseudomonadati</taxon>
        <taxon>Acidobacteriota</taxon>
        <taxon>Terriglobia</taxon>
        <taxon>Terriglobales</taxon>
        <taxon>Acidobacteriaceae</taxon>
        <taxon>Tunturiibacter</taxon>
    </lineage>
</organism>
<keyword evidence="1" id="KW-0969">Cilium</keyword>
<dbReference type="RefSeq" id="WP_353065455.1">
    <property type="nucleotide sequence ID" value="NZ_CP132942.1"/>
</dbReference>
<keyword evidence="1" id="KW-0282">Flagellum</keyword>
<accession>A0AAU7ZTT1</accession>
<proteinExistence type="predicted"/>
<evidence type="ECO:0000313" key="1">
    <source>
        <dbReference type="EMBL" id="XCB34376.1"/>
    </source>
</evidence>
<dbReference type="NCBIfam" id="NF038110">
    <property type="entry name" value="Lys_methyl_FliB"/>
    <property type="match status" value="1"/>
</dbReference>
<keyword evidence="1" id="KW-0489">Methyltransferase</keyword>
<gene>
    <name evidence="1" type="primary">fliB</name>
    <name evidence="1" type="ORF">RBB77_05635</name>
</gene>
<protein>
    <submittedName>
        <fullName evidence="1">Flagellin lysine-N-methylase</fullName>
        <ecNumber evidence="1">2.1.1.-</ecNumber>
    </submittedName>
</protein>